<proteinExistence type="predicted"/>
<keyword evidence="5 6" id="KW-0472">Membrane</keyword>
<feature type="transmembrane region" description="Helical" evidence="6">
    <location>
        <begin position="188"/>
        <end position="207"/>
    </location>
</feature>
<dbReference type="PANTHER" id="PTHR30250:SF11">
    <property type="entry name" value="O-ANTIGEN TRANSPORTER-RELATED"/>
    <property type="match status" value="1"/>
</dbReference>
<evidence type="ECO:0000313" key="8">
    <source>
        <dbReference type="Proteomes" id="UP000183047"/>
    </source>
</evidence>
<name>A0A1G5G459_9FIRM</name>
<evidence type="ECO:0000256" key="6">
    <source>
        <dbReference type="SAM" id="Phobius"/>
    </source>
</evidence>
<gene>
    <name evidence="7" type="ORF">SAMN02910451_02713</name>
</gene>
<dbReference type="Pfam" id="PF01943">
    <property type="entry name" value="Polysacc_synt"/>
    <property type="match status" value="1"/>
</dbReference>
<feature type="transmembrane region" description="Helical" evidence="6">
    <location>
        <begin position="45"/>
        <end position="72"/>
    </location>
</feature>
<dbReference type="InterPro" id="IPR050833">
    <property type="entry name" value="Poly_Biosynth_Transport"/>
</dbReference>
<organism evidence="7 8">
    <name type="scientific">Butyrivibrio hungatei</name>
    <dbReference type="NCBI Taxonomy" id="185008"/>
    <lineage>
        <taxon>Bacteria</taxon>
        <taxon>Bacillati</taxon>
        <taxon>Bacillota</taxon>
        <taxon>Clostridia</taxon>
        <taxon>Lachnospirales</taxon>
        <taxon>Lachnospiraceae</taxon>
        <taxon>Butyrivibrio</taxon>
    </lineage>
</organism>
<feature type="transmembrane region" description="Helical" evidence="6">
    <location>
        <begin position="308"/>
        <end position="328"/>
    </location>
</feature>
<evidence type="ECO:0000256" key="1">
    <source>
        <dbReference type="ARBA" id="ARBA00004651"/>
    </source>
</evidence>
<feature type="transmembrane region" description="Helical" evidence="6">
    <location>
        <begin position="251"/>
        <end position="271"/>
    </location>
</feature>
<feature type="transmembrane region" description="Helical" evidence="6">
    <location>
        <begin position="470"/>
        <end position="490"/>
    </location>
</feature>
<feature type="transmembrane region" description="Helical" evidence="6">
    <location>
        <begin position="437"/>
        <end position="458"/>
    </location>
</feature>
<keyword evidence="3 6" id="KW-0812">Transmembrane</keyword>
<evidence type="ECO:0000256" key="2">
    <source>
        <dbReference type="ARBA" id="ARBA00022475"/>
    </source>
</evidence>
<feature type="transmembrane region" description="Helical" evidence="6">
    <location>
        <begin position="278"/>
        <end position="296"/>
    </location>
</feature>
<reference evidence="8" key="1">
    <citation type="submission" date="2016-10" db="EMBL/GenBank/DDBJ databases">
        <authorList>
            <person name="Varghese N."/>
            <person name="Submissions S."/>
        </authorList>
    </citation>
    <scope>NUCLEOTIDE SEQUENCE [LARGE SCALE GENOMIC DNA]</scope>
    <source>
        <strain evidence="8">XBD2006</strain>
    </source>
</reference>
<dbReference type="Proteomes" id="UP000183047">
    <property type="component" value="Unassembled WGS sequence"/>
</dbReference>
<keyword evidence="8" id="KW-1185">Reference proteome</keyword>
<keyword evidence="4 6" id="KW-1133">Transmembrane helix</keyword>
<feature type="transmembrane region" description="Helical" evidence="6">
    <location>
        <begin position="340"/>
        <end position="357"/>
    </location>
</feature>
<feature type="transmembrane region" description="Helical" evidence="6">
    <location>
        <begin position="93"/>
        <end position="112"/>
    </location>
</feature>
<protein>
    <submittedName>
        <fullName evidence="7">Membrane protein involved in the export of O-antigen and teichoic acid</fullName>
    </submittedName>
</protein>
<dbReference type="InterPro" id="IPR002797">
    <property type="entry name" value="Polysacc_synth"/>
</dbReference>
<evidence type="ECO:0000313" key="7">
    <source>
        <dbReference type="EMBL" id="SCY46365.1"/>
    </source>
</evidence>
<dbReference type="AlphaFoldDB" id="A0A1G5G459"/>
<sequence>MKYNRTKNGIRNMIWGILNKFVNLLVPFFIRTILIKSLGKEYTGVTGLFTSILTVLNLAELGFSSAIVFNMYKPIAEDDDETVCALMSFYRKVYHIIGAFVLVCGLALIPFLKYFCKDGYPEDINIYVLYIIFLLNSAVSYFLFAYRSCILNAYQREDVISKLNIVLKLIMYVAQIFTLIVLRDCYAYVILTLMNTVATNLLSAYLSKKYYPQYSCKGNIKKEKKANIIQNIKGLMIGKVCLVSRNALDNIFVSTFLGSVMVTIYGNYYYIMNAVTGMMTVFMTSLSAGVGNSIATEPVEKNYKDMNMLVFIYAWVSGLALSCMFCLYQPFMMNWMKEEEMLLPLVDVILFCAYFYSMTMGDVRSLYATSAGLFWENRVYVIAETVTNLVLNYVLAKMYGIHGIIIATLLSILFINFVWGSAVLFKHYFKKYNVMVFYGRHLLYFTIAIIGTIASYAVTRLIPNKGWLSLIPMLSVCVIVPNIIFLLFYCRRDEFKVACAFIKRKFMKKE</sequence>
<accession>A0A1G5G459</accession>
<evidence type="ECO:0000256" key="4">
    <source>
        <dbReference type="ARBA" id="ARBA00022989"/>
    </source>
</evidence>
<feature type="transmembrane region" description="Helical" evidence="6">
    <location>
        <begin position="124"/>
        <end position="144"/>
    </location>
</feature>
<dbReference type="RefSeq" id="WP_074463131.1">
    <property type="nucleotide sequence ID" value="NZ_FMUR01000018.1"/>
</dbReference>
<dbReference type="OrthoDB" id="8609648at2"/>
<dbReference type="PANTHER" id="PTHR30250">
    <property type="entry name" value="PST FAMILY PREDICTED COLANIC ACID TRANSPORTER"/>
    <property type="match status" value="1"/>
</dbReference>
<comment type="subcellular location">
    <subcellularLocation>
        <location evidence="1">Cell membrane</location>
        <topology evidence="1">Multi-pass membrane protein</topology>
    </subcellularLocation>
</comment>
<dbReference type="GO" id="GO:0005886">
    <property type="term" value="C:plasma membrane"/>
    <property type="evidence" value="ECO:0007669"/>
    <property type="project" value="UniProtKB-SubCell"/>
</dbReference>
<evidence type="ECO:0000256" key="5">
    <source>
        <dbReference type="ARBA" id="ARBA00023136"/>
    </source>
</evidence>
<feature type="transmembrane region" description="Helical" evidence="6">
    <location>
        <begin position="165"/>
        <end position="182"/>
    </location>
</feature>
<feature type="transmembrane region" description="Helical" evidence="6">
    <location>
        <begin position="399"/>
        <end position="425"/>
    </location>
</feature>
<dbReference type="EMBL" id="FMUR01000018">
    <property type="protein sequence ID" value="SCY46365.1"/>
    <property type="molecule type" value="Genomic_DNA"/>
</dbReference>
<keyword evidence="2" id="KW-1003">Cell membrane</keyword>
<feature type="transmembrane region" description="Helical" evidence="6">
    <location>
        <begin position="21"/>
        <end position="39"/>
    </location>
</feature>
<evidence type="ECO:0000256" key="3">
    <source>
        <dbReference type="ARBA" id="ARBA00022692"/>
    </source>
</evidence>